<keyword evidence="1" id="KW-0732">Signal</keyword>
<feature type="chain" id="PRO_5040850528" description="D-glucuronyl C5-epimerase C-terminal domain-containing protein" evidence="1">
    <location>
        <begin position="22"/>
        <end position="687"/>
    </location>
</feature>
<reference evidence="2" key="1">
    <citation type="submission" date="2022-10" db="EMBL/GenBank/DDBJ databases">
        <title>The WGS of Solirubrobacter ginsenosidimutans DSM 21036.</title>
        <authorList>
            <person name="Jiang Z."/>
        </authorList>
    </citation>
    <scope>NUCLEOTIDE SEQUENCE</scope>
    <source>
        <strain evidence="2">DSM 21036</strain>
    </source>
</reference>
<evidence type="ECO:0000313" key="2">
    <source>
        <dbReference type="EMBL" id="MDA0161715.1"/>
    </source>
</evidence>
<accession>A0A9X3S065</accession>
<name>A0A9X3S065_9ACTN</name>
<comment type="caution">
    <text evidence="2">The sequence shown here is derived from an EMBL/GenBank/DDBJ whole genome shotgun (WGS) entry which is preliminary data.</text>
</comment>
<dbReference type="AlphaFoldDB" id="A0A9X3S065"/>
<sequence length="687" mass="74063">MLRPLLAAAAAALVLAAPAKAAPYDDNAYWAFADKLQQRIDDHWSEQDGYFHLGGGGSEPMSNSMLLLTYSVAAMEGHEGPARNDHRARVLADRLVSAPPFVTKKTGSGQVHAPGWVNSMTNAHSGQHLVFDAEVVDGLTYAYRAREALQLPDSTVKKIRNAIHSTAHGSFWRYPTIRLNQINWYALIYAADATVTGDNTLLKRDFSQQLTRFFNGVRGTAARAGNFGPGMRFHYLPGQSINGRMNLDSAEYANIVLTFTRFYDQARRAGMAPMSASAQNLMHQWVTRAVSGYWTHAGYMNWDSGLGFQRWHQSKKLGLTQEALVGLASSDSLLPGKQWGEWSKSMLDNGFDFYERLAERAPNGLVPGVLFDVNVVPQASSSAYLAAARIEANAARAVDAGLGKKTSATPPPLYSYDPDIGRLAVTTPTYNTAVVPVNQQAFPYGGLDLARLFDGQQEVAANIGGRPPASFGLLVRDVNGRQVTASQLGRPRIVPGSSPLRLTKAPSGAGAISSAAVGRAYAGPFSDLRATGTSSTRDLSLRVTHRFTRDWIQTNWTVTRRTGTARYTADVLFPSWKGEGTSPASIVAVMKDGTSVTVGSRLVPLTGVAYLWVRSERSGYVVVPQSRPAGAGVHVIRPSAQSSDPKPGPTAAIQIARAKTFNRAALAVRLTPVHNAQEAAAAAARLK</sequence>
<feature type="signal peptide" evidence="1">
    <location>
        <begin position="1"/>
        <end position="21"/>
    </location>
</feature>
<protein>
    <recommendedName>
        <fullName evidence="4">D-glucuronyl C5-epimerase C-terminal domain-containing protein</fullName>
    </recommendedName>
</protein>
<evidence type="ECO:0000313" key="3">
    <source>
        <dbReference type="Proteomes" id="UP001149140"/>
    </source>
</evidence>
<organism evidence="2 3">
    <name type="scientific">Solirubrobacter ginsenosidimutans</name>
    <dbReference type="NCBI Taxonomy" id="490573"/>
    <lineage>
        <taxon>Bacteria</taxon>
        <taxon>Bacillati</taxon>
        <taxon>Actinomycetota</taxon>
        <taxon>Thermoleophilia</taxon>
        <taxon>Solirubrobacterales</taxon>
        <taxon>Solirubrobacteraceae</taxon>
        <taxon>Solirubrobacter</taxon>
    </lineage>
</organism>
<gene>
    <name evidence="2" type="ORF">OM076_15675</name>
</gene>
<proteinExistence type="predicted"/>
<dbReference type="EMBL" id="JAPDOD010000014">
    <property type="protein sequence ID" value="MDA0161715.1"/>
    <property type="molecule type" value="Genomic_DNA"/>
</dbReference>
<evidence type="ECO:0008006" key="4">
    <source>
        <dbReference type="Google" id="ProtNLM"/>
    </source>
</evidence>
<evidence type="ECO:0000256" key="1">
    <source>
        <dbReference type="SAM" id="SignalP"/>
    </source>
</evidence>
<dbReference type="RefSeq" id="WP_270040931.1">
    <property type="nucleotide sequence ID" value="NZ_JAPDOD010000014.1"/>
</dbReference>
<keyword evidence="3" id="KW-1185">Reference proteome</keyword>
<dbReference type="Proteomes" id="UP001149140">
    <property type="component" value="Unassembled WGS sequence"/>
</dbReference>